<dbReference type="InterPro" id="IPR006905">
    <property type="entry name" value="Flavin_halogenase"/>
</dbReference>
<evidence type="ECO:0000313" key="2">
    <source>
        <dbReference type="EMBL" id="MCQ8186102.1"/>
    </source>
</evidence>
<dbReference type="RefSeq" id="WP_256619998.1">
    <property type="nucleotide sequence ID" value="NZ_JANIBC010000012.1"/>
</dbReference>
<dbReference type="Proteomes" id="UP001142610">
    <property type="component" value="Unassembled WGS sequence"/>
</dbReference>
<accession>A0A9X2LAK5</accession>
<evidence type="ECO:0000256" key="1">
    <source>
        <dbReference type="SAM" id="MobiDB-lite"/>
    </source>
</evidence>
<keyword evidence="3" id="KW-1185">Reference proteome</keyword>
<dbReference type="Gene3D" id="3.50.50.60">
    <property type="entry name" value="FAD/NAD(P)-binding domain"/>
    <property type="match status" value="2"/>
</dbReference>
<reference evidence="2" key="1">
    <citation type="submission" date="2022-07" db="EMBL/GenBank/DDBJ databases">
        <title>Parvularcula maris sp. nov., an algicidal bacterium isolated from seawater.</title>
        <authorList>
            <person name="Li F."/>
        </authorList>
    </citation>
    <scope>NUCLEOTIDE SEQUENCE</scope>
    <source>
        <strain evidence="2">BGMRC 0090</strain>
    </source>
</reference>
<evidence type="ECO:0000313" key="3">
    <source>
        <dbReference type="Proteomes" id="UP001142610"/>
    </source>
</evidence>
<feature type="region of interest" description="Disordered" evidence="1">
    <location>
        <begin position="409"/>
        <end position="439"/>
    </location>
</feature>
<organism evidence="2 3">
    <name type="scientific">Parvularcula maris</name>
    <dbReference type="NCBI Taxonomy" id="2965077"/>
    <lineage>
        <taxon>Bacteria</taxon>
        <taxon>Pseudomonadati</taxon>
        <taxon>Pseudomonadota</taxon>
        <taxon>Alphaproteobacteria</taxon>
        <taxon>Parvularculales</taxon>
        <taxon>Parvularculaceae</taxon>
        <taxon>Parvularcula</taxon>
    </lineage>
</organism>
<protein>
    <submittedName>
        <fullName evidence="2">Tryptophan 7-halogenase</fullName>
    </submittedName>
</protein>
<proteinExistence type="predicted"/>
<dbReference type="GO" id="GO:0004497">
    <property type="term" value="F:monooxygenase activity"/>
    <property type="evidence" value="ECO:0007669"/>
    <property type="project" value="InterPro"/>
</dbReference>
<dbReference type="InterPro" id="IPR036188">
    <property type="entry name" value="FAD/NAD-bd_sf"/>
</dbReference>
<dbReference type="EMBL" id="JANIBC010000012">
    <property type="protein sequence ID" value="MCQ8186102.1"/>
    <property type="molecule type" value="Genomic_DNA"/>
</dbReference>
<gene>
    <name evidence="2" type="ORF">NOG11_11955</name>
</gene>
<sequence length="439" mass="48309">MSIARIAVLGGNVEAALTAAVLARSLTRQTEAVLHPEAGTPQPEPALVTLPSYNRLHELLSFDVRDVLRACGGTLRGGTVYRRLSSREFTTGFGEDLPAADGHSFHQHWLRLHRDEEARLWADYQLAARLAEGGHMPLLTPSQEGFGLHLDYRLYTDFLRRAAVHYGARTLDSTSPTDGDDLQSLDADLVIDCSERQLPTSDPDWHSVPGSPVEWKEVATPENPSATVFERQGKEVAVHVPLAQGGWVGAWNLGAAGVNGWSEGPWRGKVVRLGPAACRLSPLAGPRLRIAQIGIEALLKLLPVGGPGEAERGEYARVTTEGYKRLHEHEELHLALAGELPQPSTDVQRKIEQFRSRGRVVLFDEESYTAEEHLAVYDGYGVVPDRYSKALHAVPPGVSRALLDKQLRDTERKLADTPPQKQVLSTLHRRRSPQERPGS</sequence>
<dbReference type="AlphaFoldDB" id="A0A9X2LAK5"/>
<comment type="caution">
    <text evidence="2">The sequence shown here is derived from an EMBL/GenBank/DDBJ whole genome shotgun (WGS) entry which is preliminary data.</text>
</comment>
<dbReference type="Pfam" id="PF04820">
    <property type="entry name" value="Trp_halogenase"/>
    <property type="match status" value="2"/>
</dbReference>
<name>A0A9X2LAK5_9PROT</name>